<accession>A0A9J6PBP8</accession>
<comment type="caution">
    <text evidence="2">The sequence shown here is derived from an EMBL/GenBank/DDBJ whole genome shotgun (WGS) entry which is preliminary data.</text>
</comment>
<reference evidence="2" key="1">
    <citation type="submission" date="2022-06" db="EMBL/GenBank/DDBJ databases">
        <title>Isolation and Genomics of Futiania mangrovii gen. nov., sp. nov., a Rare and Metabolically-versatile member in the Class Alphaproteobacteria.</title>
        <authorList>
            <person name="Liu L."/>
            <person name="Huang W.-C."/>
            <person name="Pan J."/>
            <person name="Li J."/>
            <person name="Huang Y."/>
            <person name="Du H."/>
            <person name="Liu Y."/>
            <person name="Li M."/>
        </authorList>
    </citation>
    <scope>NUCLEOTIDE SEQUENCE</scope>
    <source>
        <strain evidence="2">FT118</strain>
    </source>
</reference>
<proteinExistence type="predicted"/>
<sequence>MTTGRPRTVLIACGALAREVLAVLDQQGLEGVDLRCLPAELHNRPDRIPEAVRAKIRQAKAEGARPLVLYGDCGTGGRLDAVLAEEGAERIAGPHCYAFFSGLDRFAETEERDVTSFFLTDFLARQFDAIVWAGLGLDRHPELRDLYFGNYERVVYLAQTDDPDLTERAQDAARRLGLAFERRVTGYGDLARFLAA</sequence>
<protein>
    <submittedName>
        <fullName evidence="2">DUF1638 domain-containing protein</fullName>
    </submittedName>
</protein>
<dbReference type="EMBL" id="JAMZFT010000001">
    <property type="protein sequence ID" value="MCP1335929.1"/>
    <property type="molecule type" value="Genomic_DNA"/>
</dbReference>
<evidence type="ECO:0000259" key="1">
    <source>
        <dbReference type="Pfam" id="PF07796"/>
    </source>
</evidence>
<dbReference type="InterPro" id="IPR012437">
    <property type="entry name" value="DUF1638"/>
</dbReference>
<dbReference type="Pfam" id="PF07796">
    <property type="entry name" value="DUF1638"/>
    <property type="match status" value="1"/>
</dbReference>
<name>A0A9J6PBP8_9PROT</name>
<feature type="domain" description="DUF1638" evidence="1">
    <location>
        <begin position="36"/>
        <end position="193"/>
    </location>
</feature>
<dbReference type="Proteomes" id="UP001055804">
    <property type="component" value="Unassembled WGS sequence"/>
</dbReference>
<evidence type="ECO:0000313" key="3">
    <source>
        <dbReference type="Proteomes" id="UP001055804"/>
    </source>
</evidence>
<organism evidence="2 3">
    <name type="scientific">Futiania mangrovi</name>
    <dbReference type="NCBI Taxonomy" id="2959716"/>
    <lineage>
        <taxon>Bacteria</taxon>
        <taxon>Pseudomonadati</taxon>
        <taxon>Pseudomonadota</taxon>
        <taxon>Alphaproteobacteria</taxon>
        <taxon>Futianiales</taxon>
        <taxon>Futianiaceae</taxon>
        <taxon>Futiania</taxon>
    </lineage>
</organism>
<dbReference type="RefSeq" id="WP_269331854.1">
    <property type="nucleotide sequence ID" value="NZ_JAMZFT010000001.1"/>
</dbReference>
<dbReference type="AlphaFoldDB" id="A0A9J6PBP8"/>
<keyword evidence="3" id="KW-1185">Reference proteome</keyword>
<gene>
    <name evidence="2" type="ORF">NJQ99_05860</name>
</gene>
<evidence type="ECO:0000313" key="2">
    <source>
        <dbReference type="EMBL" id="MCP1335929.1"/>
    </source>
</evidence>